<reference evidence="1 2" key="1">
    <citation type="submission" date="2013-08" db="EMBL/GenBank/DDBJ databases">
        <authorList>
            <person name="Huang J."/>
            <person name="Wang G."/>
        </authorList>
    </citation>
    <scope>NUCLEOTIDE SEQUENCE [LARGE SCALE GENOMIC DNA]</scope>
    <source>
        <strain evidence="1 2">JSM 072002</strain>
    </source>
</reference>
<dbReference type="Proteomes" id="UP000030401">
    <property type="component" value="Unassembled WGS sequence"/>
</dbReference>
<protein>
    <recommendedName>
        <fullName evidence="3">ABC transporter domain-containing protein</fullName>
    </recommendedName>
</protein>
<dbReference type="STRING" id="1385512.N784_14825"/>
<dbReference type="SUPFAM" id="SSF52540">
    <property type="entry name" value="P-loop containing nucleoside triphosphate hydrolases"/>
    <property type="match status" value="1"/>
</dbReference>
<evidence type="ECO:0000313" key="2">
    <source>
        <dbReference type="Proteomes" id="UP000030401"/>
    </source>
</evidence>
<proteinExistence type="predicted"/>
<evidence type="ECO:0008006" key="3">
    <source>
        <dbReference type="Google" id="ProtNLM"/>
    </source>
</evidence>
<dbReference type="GO" id="GO:0015421">
    <property type="term" value="F:ABC-type oligopeptide transporter activity"/>
    <property type="evidence" value="ECO:0007669"/>
    <property type="project" value="TreeGrafter"/>
</dbReference>
<dbReference type="AlphaFoldDB" id="A0A0A5HV86"/>
<gene>
    <name evidence="1" type="ORF">N784_14825</name>
</gene>
<dbReference type="eggNOG" id="COG1132">
    <property type="taxonomic scope" value="Bacteria"/>
</dbReference>
<dbReference type="InterPro" id="IPR027417">
    <property type="entry name" value="P-loop_NTPase"/>
</dbReference>
<evidence type="ECO:0000313" key="1">
    <source>
        <dbReference type="EMBL" id="KGX87517.1"/>
    </source>
</evidence>
<dbReference type="EMBL" id="AVPG01000006">
    <property type="protein sequence ID" value="KGX87517.1"/>
    <property type="molecule type" value="Genomic_DNA"/>
</dbReference>
<dbReference type="PANTHER" id="PTHR43394">
    <property type="entry name" value="ATP-DEPENDENT PERMEASE MDL1, MITOCHONDRIAL"/>
    <property type="match status" value="1"/>
</dbReference>
<dbReference type="RefSeq" id="WP_036833276.1">
    <property type="nucleotide sequence ID" value="NZ_AVPG01000006.1"/>
</dbReference>
<keyword evidence="2" id="KW-1185">Reference proteome</keyword>
<sequence>MIVLPGQKRINIRQGDLFLFKTNKENKQRISIARAILKDAPIILLDEATASLDADNELEIRNAINELTANKTVIVIALNTIKDADQIIVLNKGQIEETGNHDQLIMNQKRYYHMFNEMKVAKEWSI</sequence>
<comment type="caution">
    <text evidence="1">The sequence shown here is derived from an EMBL/GenBank/DDBJ whole genome shotgun (WGS) entry which is preliminary data.</text>
</comment>
<name>A0A0A5HV86_9BACI</name>
<dbReference type="Gene3D" id="3.40.50.300">
    <property type="entry name" value="P-loop containing nucleotide triphosphate hydrolases"/>
    <property type="match status" value="1"/>
</dbReference>
<dbReference type="PANTHER" id="PTHR43394:SF1">
    <property type="entry name" value="ATP-BINDING CASSETTE SUB-FAMILY B MEMBER 10, MITOCHONDRIAL"/>
    <property type="match status" value="1"/>
</dbReference>
<organism evidence="1 2">
    <name type="scientific">Pontibacillus litoralis JSM 072002</name>
    <dbReference type="NCBI Taxonomy" id="1385512"/>
    <lineage>
        <taxon>Bacteria</taxon>
        <taxon>Bacillati</taxon>
        <taxon>Bacillota</taxon>
        <taxon>Bacilli</taxon>
        <taxon>Bacillales</taxon>
        <taxon>Bacillaceae</taxon>
        <taxon>Pontibacillus</taxon>
    </lineage>
</organism>
<accession>A0A0A5HV86</accession>
<dbReference type="InterPro" id="IPR039421">
    <property type="entry name" value="Type_1_exporter"/>
</dbReference>